<dbReference type="InterPro" id="IPR011989">
    <property type="entry name" value="ARM-like"/>
</dbReference>
<evidence type="ECO:0000256" key="2">
    <source>
        <dbReference type="ARBA" id="ARBA00015214"/>
    </source>
</evidence>
<dbReference type="SUPFAM" id="SSF48371">
    <property type="entry name" value="ARM repeat"/>
    <property type="match status" value="1"/>
</dbReference>
<dbReference type="Pfam" id="PF08609">
    <property type="entry name" value="Fes1"/>
    <property type="match status" value="1"/>
</dbReference>
<evidence type="ECO:0000259" key="7">
    <source>
        <dbReference type="Pfam" id="PF08609"/>
    </source>
</evidence>
<evidence type="ECO:0000256" key="5">
    <source>
        <dbReference type="ARBA" id="ARBA00022845"/>
    </source>
</evidence>
<name>A0ABQ8W7R2_PENCH</name>
<keyword evidence="4" id="KW-0677">Repeat</keyword>
<protein>
    <recommendedName>
        <fullName evidence="3">Hsp70 nucleotide exchange factor FES1</fullName>
    </recommendedName>
    <alternativeName>
        <fullName evidence="2">Hsp70 nucleotide exchange factor fes1</fullName>
    </alternativeName>
</protein>
<sequence length="299" mass="32834">MIEPTGRRANRPEPPRRLMSAGLFSNCRKVLIEDHNCNNTVSYTVNRFLTCKPYTLFLHSSSSASLQNQYTPYTPTIQLPRQPTMDPEMNKLLKWSVANSQASVGANGEGSAPNAPAAASDLTPQMINTLFGGPSEADLMRAAMEVVHDKESDLENKLIAFDNFEQLIEGIDNANNLVPLNLWKPLVELLKHDEAEIRRMAAWCVGTAVQNNPQAQDQLVTLNEIPTLVTLATTESNPATRKKAVYAISSAVRNHQPALDALNKSLPEGYPTDKTDAADMDGIDIIMDKLRSHPVEASA</sequence>
<evidence type="ECO:0000256" key="4">
    <source>
        <dbReference type="ARBA" id="ARBA00022737"/>
    </source>
</evidence>
<keyword evidence="5" id="KW-0810">Translation regulation</keyword>
<evidence type="ECO:0000256" key="1">
    <source>
        <dbReference type="ARBA" id="ARBA00011045"/>
    </source>
</evidence>
<dbReference type="InterPro" id="IPR013918">
    <property type="entry name" value="Nucleotide_exch_fac_Fes1"/>
</dbReference>
<evidence type="ECO:0000313" key="8">
    <source>
        <dbReference type="EMBL" id="KAJ5259973.1"/>
    </source>
</evidence>
<comment type="caution">
    <text evidence="8">The sequence shown here is derived from an EMBL/GenBank/DDBJ whole genome shotgun (WGS) entry which is preliminary data.</text>
</comment>
<proteinExistence type="inferred from homology"/>
<dbReference type="Gene3D" id="1.25.10.10">
    <property type="entry name" value="Leucine-rich Repeat Variant"/>
    <property type="match status" value="1"/>
</dbReference>
<evidence type="ECO:0000313" key="9">
    <source>
        <dbReference type="Proteomes" id="UP001220256"/>
    </source>
</evidence>
<comment type="function">
    <text evidence="6">Functions as a nucleotide exchange factor (NEF) for Hsp70 chaperones which accelerates the release of ADP. Required for fully efficient Hsp70-mediated folding of proteins.</text>
</comment>
<dbReference type="PANTHER" id="PTHR19316:SF18">
    <property type="entry name" value="HSP70-BINDING PROTEIN 1"/>
    <property type="match status" value="1"/>
</dbReference>
<dbReference type="Pfam" id="PF13646">
    <property type="entry name" value="HEAT_2"/>
    <property type="match status" value="1"/>
</dbReference>
<dbReference type="EMBL" id="JAPVEB010000008">
    <property type="protein sequence ID" value="KAJ5259973.1"/>
    <property type="molecule type" value="Genomic_DNA"/>
</dbReference>
<dbReference type="InterPro" id="IPR050693">
    <property type="entry name" value="Hsp70_NEF-Inhibitors"/>
</dbReference>
<reference evidence="8 9" key="1">
    <citation type="journal article" date="2023" name="IMA Fungus">
        <title>Comparative genomic study of the Penicillium genus elucidates a diverse pangenome and 15 lateral gene transfer events.</title>
        <authorList>
            <person name="Petersen C."/>
            <person name="Sorensen T."/>
            <person name="Nielsen M.R."/>
            <person name="Sondergaard T.E."/>
            <person name="Sorensen J.L."/>
            <person name="Fitzpatrick D.A."/>
            <person name="Frisvad J.C."/>
            <person name="Nielsen K.L."/>
        </authorList>
    </citation>
    <scope>NUCLEOTIDE SEQUENCE [LARGE SCALE GENOMIC DNA]</scope>
    <source>
        <strain evidence="8 9">IBT 3361</strain>
    </source>
</reference>
<gene>
    <name evidence="8" type="ORF">N7505_009354</name>
</gene>
<keyword evidence="9" id="KW-1185">Reference proteome</keyword>
<evidence type="ECO:0000256" key="3">
    <source>
        <dbReference type="ARBA" id="ARBA00020719"/>
    </source>
</evidence>
<comment type="similarity">
    <text evidence="1">Belongs to the FES1 family.</text>
</comment>
<organism evidence="8 9">
    <name type="scientific">Penicillium chrysogenum</name>
    <name type="common">Penicillium notatum</name>
    <dbReference type="NCBI Taxonomy" id="5076"/>
    <lineage>
        <taxon>Eukaryota</taxon>
        <taxon>Fungi</taxon>
        <taxon>Dikarya</taxon>
        <taxon>Ascomycota</taxon>
        <taxon>Pezizomycotina</taxon>
        <taxon>Eurotiomycetes</taxon>
        <taxon>Eurotiomycetidae</taxon>
        <taxon>Eurotiales</taxon>
        <taxon>Aspergillaceae</taxon>
        <taxon>Penicillium</taxon>
        <taxon>Penicillium chrysogenum species complex</taxon>
    </lineage>
</organism>
<accession>A0ABQ8W7R2</accession>
<dbReference type="Proteomes" id="UP001220256">
    <property type="component" value="Unassembled WGS sequence"/>
</dbReference>
<feature type="domain" description="Nucleotide exchange factor Fes1" evidence="7">
    <location>
        <begin position="89"/>
        <end position="177"/>
    </location>
</feature>
<dbReference type="InterPro" id="IPR016024">
    <property type="entry name" value="ARM-type_fold"/>
</dbReference>
<evidence type="ECO:0000256" key="6">
    <source>
        <dbReference type="ARBA" id="ARBA00024912"/>
    </source>
</evidence>
<dbReference type="PANTHER" id="PTHR19316">
    <property type="entry name" value="PROTEIN FOLDING REGULATOR"/>
    <property type="match status" value="1"/>
</dbReference>